<evidence type="ECO:0000313" key="1">
    <source>
        <dbReference type="EMBL" id="KAG8593793.1"/>
    </source>
</evidence>
<dbReference type="AlphaFoldDB" id="A0AAV7D9H2"/>
<comment type="caution">
    <text evidence="1">The sequence shown here is derived from an EMBL/GenBank/DDBJ whole genome shotgun (WGS) entry which is preliminary data.</text>
</comment>
<dbReference type="EMBL" id="WNYA01000001">
    <property type="protein sequence ID" value="KAG8593793.1"/>
    <property type="molecule type" value="Genomic_DNA"/>
</dbReference>
<accession>A0AAV7D9H2</accession>
<organism evidence="1 2">
    <name type="scientific">Engystomops pustulosus</name>
    <name type="common">Tungara frog</name>
    <name type="synonym">Physalaemus pustulosus</name>
    <dbReference type="NCBI Taxonomy" id="76066"/>
    <lineage>
        <taxon>Eukaryota</taxon>
        <taxon>Metazoa</taxon>
        <taxon>Chordata</taxon>
        <taxon>Craniata</taxon>
        <taxon>Vertebrata</taxon>
        <taxon>Euteleostomi</taxon>
        <taxon>Amphibia</taxon>
        <taxon>Batrachia</taxon>
        <taxon>Anura</taxon>
        <taxon>Neobatrachia</taxon>
        <taxon>Hyloidea</taxon>
        <taxon>Leptodactylidae</taxon>
        <taxon>Leiuperinae</taxon>
        <taxon>Engystomops</taxon>
    </lineage>
</organism>
<keyword evidence="2" id="KW-1185">Reference proteome</keyword>
<protein>
    <submittedName>
        <fullName evidence="1">Uncharacterized protein</fullName>
    </submittedName>
</protein>
<sequence length="80" mass="9405">MTQKLKAYLTCPKIIPFHLYCYILHVCGVSHTLHTLSTPYIIHYIQKMLWSLKINHSVLITYNSYRLILPIAHTTLLTHK</sequence>
<gene>
    <name evidence="1" type="ORF">GDO81_000948</name>
</gene>
<proteinExistence type="predicted"/>
<evidence type="ECO:0000313" key="2">
    <source>
        <dbReference type="Proteomes" id="UP000824782"/>
    </source>
</evidence>
<name>A0AAV7D9H2_ENGPU</name>
<dbReference type="Proteomes" id="UP000824782">
    <property type="component" value="Unassembled WGS sequence"/>
</dbReference>
<reference evidence="1" key="1">
    <citation type="thesis" date="2020" institute="ProQuest LLC" country="789 East Eisenhower Parkway, Ann Arbor, MI, USA">
        <title>Comparative Genomics and Chromosome Evolution.</title>
        <authorList>
            <person name="Mudd A.B."/>
        </authorList>
    </citation>
    <scope>NUCLEOTIDE SEQUENCE</scope>
    <source>
        <strain evidence="1">237g6f4</strain>
        <tissue evidence="1">Blood</tissue>
    </source>
</reference>